<keyword evidence="1" id="KW-0472">Membrane</keyword>
<dbReference type="EMBL" id="LN871598">
    <property type="protein sequence ID" value="SJK86225.1"/>
    <property type="molecule type" value="Genomic_DNA"/>
</dbReference>
<reference evidence="2 3" key="1">
    <citation type="journal article" date="2012" name="Nucleic Acids Res.">
        <title>Sequencing of the smallest Apicomplexan genome from the human pathogen Babesia microti.</title>
        <authorList>
            <person name="Cornillot E."/>
            <person name="Hadj-Kaddour K."/>
            <person name="Dassouli A."/>
            <person name="Noel B."/>
            <person name="Ranwez V."/>
            <person name="Vacherie B."/>
            <person name="Augagneur Y."/>
            <person name="Bres V."/>
            <person name="Duclos A."/>
            <person name="Randazzo S."/>
            <person name="Carcy B."/>
            <person name="Debierre-Grockiego F."/>
            <person name="Delbecq S."/>
            <person name="Moubri-Menage K."/>
            <person name="Shams-Eldin H."/>
            <person name="Usmani-Brown S."/>
            <person name="Bringaud F."/>
            <person name="Wincker P."/>
            <person name="Vivares C.P."/>
            <person name="Schwarz R.T."/>
            <person name="Schetters T.P."/>
            <person name="Krause P.J."/>
            <person name="Gorenflot A."/>
            <person name="Berry V."/>
            <person name="Barbe V."/>
            <person name="Ben Mamoun C."/>
        </authorList>
    </citation>
    <scope>NUCLEOTIDE SEQUENCE [LARGE SCALE GENOMIC DNA]</scope>
    <source>
        <strain evidence="2 3">RI</strain>
    </source>
</reference>
<keyword evidence="1" id="KW-0812">Transmembrane</keyword>
<dbReference type="RefSeq" id="XP_012648675.2">
    <property type="nucleotide sequence ID" value="XM_012793221.2"/>
</dbReference>
<keyword evidence="3" id="KW-1185">Reference proteome</keyword>
<gene>
    <name evidence="2" type="ORF">BMR1_03g00320</name>
</gene>
<dbReference type="Proteomes" id="UP000002899">
    <property type="component" value="Chromosome III"/>
</dbReference>
<dbReference type="GeneID" id="24424699"/>
<dbReference type="VEuPathDB" id="PiroplasmaDB:BMR1_03g00320"/>
<reference evidence="2 3" key="2">
    <citation type="journal article" date="2013" name="PLoS ONE">
        <title>Whole genome mapping and re-organization of the nuclear and mitochondrial genomes of Babesia microti isolates.</title>
        <authorList>
            <person name="Cornillot E."/>
            <person name="Dassouli A."/>
            <person name="Garg A."/>
            <person name="Pachikara N."/>
            <person name="Randazzo S."/>
            <person name="Depoix D."/>
            <person name="Carcy B."/>
            <person name="Delbecq S."/>
            <person name="Frutos R."/>
            <person name="Silva J.C."/>
            <person name="Sutton R."/>
            <person name="Krause P.J."/>
            <person name="Mamoun C.B."/>
        </authorList>
    </citation>
    <scope>NUCLEOTIDE SEQUENCE [LARGE SCALE GENOMIC DNA]</scope>
    <source>
        <strain evidence="2 3">RI</strain>
    </source>
</reference>
<dbReference type="KEGG" id="bmic:BMR1_03g00320"/>
<name>A0A1R4AB98_BABMR</name>
<proteinExistence type="predicted"/>
<reference evidence="2 3" key="3">
    <citation type="journal article" date="2016" name="Sci. Rep.">
        <title>Genome-wide diversity and gene expression profiling of Babesia microti isolates identify polymorphic genes that mediate host-pathogen interactions.</title>
        <authorList>
            <person name="Silva J.C."/>
            <person name="Cornillot E."/>
            <person name="McCracken C."/>
            <person name="Usmani-Brown S."/>
            <person name="Dwivedi A."/>
            <person name="Ifeonu O.O."/>
            <person name="Crabtree J."/>
            <person name="Gotia H.T."/>
            <person name="Virji A.Z."/>
            <person name="Reynes C."/>
            <person name="Colinge J."/>
            <person name="Kumar V."/>
            <person name="Lawres L."/>
            <person name="Pazzi J.E."/>
            <person name="Pablo J.V."/>
            <person name="Hung C."/>
            <person name="Brancato J."/>
            <person name="Kumari P."/>
            <person name="Orvis J."/>
            <person name="Tretina K."/>
            <person name="Chibucos M."/>
            <person name="Ott S."/>
            <person name="Sadzewicz L."/>
            <person name="Sengamalay N."/>
            <person name="Shetty A.C."/>
            <person name="Su Q."/>
            <person name="Tallon L."/>
            <person name="Fraser C.M."/>
            <person name="Frutos R."/>
            <person name="Molina D.M."/>
            <person name="Krause P.J."/>
            <person name="Ben Mamoun C."/>
        </authorList>
    </citation>
    <scope>NUCLEOTIDE SEQUENCE [LARGE SCALE GENOMIC DNA]</scope>
    <source>
        <strain evidence="2 3">RI</strain>
    </source>
</reference>
<evidence type="ECO:0000313" key="2">
    <source>
        <dbReference type="EMBL" id="SJK86225.1"/>
    </source>
</evidence>
<evidence type="ECO:0000256" key="1">
    <source>
        <dbReference type="SAM" id="Phobius"/>
    </source>
</evidence>
<keyword evidence="1" id="KW-1133">Transmembrane helix</keyword>
<sequence>MRQHLIAIQYLLIVYNVCCHWCMATRIISIYAFQFRQNLPKRVYKHIELTIDTNQPPEITLRYEEPDSLAPYKSALEIKNDYKPVRVKLAGAVKIKKIENFGHLATVGIDYGRNKIGVFTPKTSVTLYNDCDFWEKLKALLPKEPYQIVVGLPYQQYSPNIGAQNTSVDCADKNHLFYLPQILTCIDFASTLVTNLYNYYCETRDFQTNDQGQGVCYICRCQLCLIKGKHKSTAHPSDIICPEKFEIIDTTKLLVPPVFLSSESYSSTNSDVFSKNISYVKKFRRMDIHARSSCLIALGFEQNPHSSFYSLPSGNSLPLETGHRRLYLKALTKIAKRMTL</sequence>
<accession>A0A1R4AB98</accession>
<organism evidence="2 3">
    <name type="scientific">Babesia microti (strain RI)</name>
    <dbReference type="NCBI Taxonomy" id="1133968"/>
    <lineage>
        <taxon>Eukaryota</taxon>
        <taxon>Sar</taxon>
        <taxon>Alveolata</taxon>
        <taxon>Apicomplexa</taxon>
        <taxon>Aconoidasida</taxon>
        <taxon>Piroplasmida</taxon>
        <taxon>Babesiidae</taxon>
        <taxon>Babesia</taxon>
    </lineage>
</organism>
<feature type="transmembrane region" description="Helical" evidence="1">
    <location>
        <begin position="12"/>
        <end position="33"/>
    </location>
</feature>
<evidence type="ECO:0000313" key="3">
    <source>
        <dbReference type="Proteomes" id="UP000002899"/>
    </source>
</evidence>
<dbReference type="AlphaFoldDB" id="A0A1R4AB98"/>
<protein>
    <submittedName>
        <fullName evidence="2">Uncharacterized protein</fullName>
    </submittedName>
</protein>